<dbReference type="PROSITE" id="PS00211">
    <property type="entry name" value="ABC_TRANSPORTER_1"/>
    <property type="match status" value="2"/>
</dbReference>
<dbReference type="InterPro" id="IPR003593">
    <property type="entry name" value="AAA+_ATPase"/>
</dbReference>
<dbReference type="CDD" id="cd03250">
    <property type="entry name" value="ABCC_MRP_domain1"/>
    <property type="match status" value="1"/>
</dbReference>
<evidence type="ECO:0000256" key="6">
    <source>
        <dbReference type="ARBA" id="ARBA00022840"/>
    </source>
</evidence>
<dbReference type="InterPro" id="IPR017871">
    <property type="entry name" value="ABC_transporter-like_CS"/>
</dbReference>
<dbReference type="SUPFAM" id="SSF52540">
    <property type="entry name" value="P-loop containing nucleoside triphosphate hydrolases"/>
    <property type="match status" value="2"/>
</dbReference>
<dbReference type="PROSITE" id="PS50893">
    <property type="entry name" value="ABC_TRANSPORTER_2"/>
    <property type="match status" value="2"/>
</dbReference>
<dbReference type="GO" id="GO:0140359">
    <property type="term" value="F:ABC-type transporter activity"/>
    <property type="evidence" value="ECO:0007669"/>
    <property type="project" value="InterPro"/>
</dbReference>
<feature type="transmembrane region" description="Helical" evidence="9">
    <location>
        <begin position="1030"/>
        <end position="1050"/>
    </location>
</feature>
<dbReference type="InterPro" id="IPR044726">
    <property type="entry name" value="ABCC_6TM_D2"/>
</dbReference>
<evidence type="ECO:0000313" key="12">
    <source>
        <dbReference type="EMBL" id="KAJ3117057.1"/>
    </source>
</evidence>
<feature type="transmembrane region" description="Helical" evidence="9">
    <location>
        <begin position="272"/>
        <end position="292"/>
    </location>
</feature>
<feature type="transmembrane region" description="Helical" evidence="9">
    <location>
        <begin position="1003"/>
        <end position="1024"/>
    </location>
</feature>
<comment type="subcellular location">
    <subcellularLocation>
        <location evidence="1">Vacuole membrane</location>
        <topology evidence="1">Multi-pass membrane protein</topology>
    </subcellularLocation>
</comment>
<dbReference type="PANTHER" id="PTHR24223">
    <property type="entry name" value="ATP-BINDING CASSETTE SUB-FAMILY C"/>
    <property type="match status" value="1"/>
</dbReference>
<feature type="transmembrane region" description="Helical" evidence="9">
    <location>
        <begin position="820"/>
        <end position="841"/>
    </location>
</feature>
<dbReference type="PANTHER" id="PTHR24223:SF443">
    <property type="entry name" value="MULTIDRUG-RESISTANCE LIKE PROTEIN 1, ISOFORM I"/>
    <property type="match status" value="1"/>
</dbReference>
<evidence type="ECO:0000256" key="1">
    <source>
        <dbReference type="ARBA" id="ARBA00004128"/>
    </source>
</evidence>
<keyword evidence="13" id="KW-1185">Reference proteome</keyword>
<evidence type="ECO:0000256" key="8">
    <source>
        <dbReference type="ARBA" id="ARBA00023136"/>
    </source>
</evidence>
<dbReference type="Proteomes" id="UP001211907">
    <property type="component" value="Unassembled WGS sequence"/>
</dbReference>
<dbReference type="InterPro" id="IPR011527">
    <property type="entry name" value="ABC1_TM_dom"/>
</dbReference>
<feature type="domain" description="ABC transmembrane type-1" evidence="11">
    <location>
        <begin position="237"/>
        <end position="373"/>
    </location>
</feature>
<organism evidence="12 13">
    <name type="scientific">Physocladia obscura</name>
    <dbReference type="NCBI Taxonomy" id="109957"/>
    <lineage>
        <taxon>Eukaryota</taxon>
        <taxon>Fungi</taxon>
        <taxon>Fungi incertae sedis</taxon>
        <taxon>Chytridiomycota</taxon>
        <taxon>Chytridiomycota incertae sedis</taxon>
        <taxon>Chytridiomycetes</taxon>
        <taxon>Chytridiales</taxon>
        <taxon>Chytriomycetaceae</taxon>
        <taxon>Physocladia</taxon>
    </lineage>
</organism>
<dbReference type="Gene3D" id="1.20.1560.10">
    <property type="entry name" value="ABC transporter type 1, transmembrane domain"/>
    <property type="match status" value="2"/>
</dbReference>
<dbReference type="SMART" id="SM00382">
    <property type="entry name" value="AAA"/>
    <property type="match status" value="2"/>
</dbReference>
<sequence length="1346" mass="149348">SQRASTDTSKRSVNSTATTKAKFHTRVATSAYNSGLAFSNRGGHYFREIRLIERYTAYLQATTVIKEPMKILLPFLTKYSPQSRELDHASIEHRASSIEHLDIGLEISLPIFDEFFVSRGCLKLIAISPSLETMATTVSTTLETYAGNPPPLIESSDLLSFVTLSWISKLVWLGRKRPLEFKDLPFLPVNIRSENIAHILDEFHANLKEYLKNPQEYGEPPSYFMDLWRFIRVPYCFSVLLNSIQVVMQTTQPVVMAGILSYLSTGDSGICVTSPIGLAMLFFFMSFLSLIFNQTSQQLFRRIQFGVQNTILSAVFEKSLKLSAKSSAEFSKGQILQMVNIDVSRISMFISELHSVVLVPFQLAFSIYYLANIFGVDLYPVGIGMKLVKLRAQENFFMNALMKYRRIQLSATVITLIAMVVLSSLATIAPSAMMLGTVHKLLLAEESEFMPVPLNDATLDAIKIENASFKWSVVKEDLTTEESEILEKKTLNKDKKVHEENDEVLPLFKNLNLKVAAFKLTAIVGTVGSGKSSLLSAIVGDMERVNGTLETYGSIALCQQQPWLMSTTIQQNILFGSSLDVQKLAETIRVCGLDIDIQQFKNGLETHVGENGITLSGGQKSRVALARAVYKNSDVYLLDDPLAALDAHVGKQIFYECLTAHLQGKTRVLVTHQLQVLPNVDYIIVLDKGVVVEQGTYADLVIGGCESGVLKEMLKNQAMEEKKDQVSKSKTAKEFDYVEDIDGEGGRLIKEEDRQTGAVGKQHVISYIKEAGGYGMFGLILLATIFFTAVTFLQSVWLNIWTNDSTTGVTRYGLQHKDYITVYAVISVATVIFSFVQYAVILGGTFRATKRYHNKAIMGVLRASMGWFDSQPLGRILNRLTHDVNVLDAQIGFKVSEFFTVLCSSIVALIQANYASPYLLIATLVFVVGSFFLLNFYRSNARELKRLAQLSASPMISFINECIGGTTTIRVFQAVNHSIKNQRLLTDHSLMPIWTGINVQNWFSFRVEGGTVIITLFIVLYAVLENPNAALIGIALTGVSNLGSTFFSCITSFASMETTLVSVERLDMYCHGLDMEAATRLETDPAESEWPKQGQISISQLEVKYNSMLDPAIKNLSVEIKGGEKIGVVGRTGSGKSTLMISLFRLVEPTKGTVVIDGLDVSKLGLYTLRTRLQIIPQEPVLFSGTIRTNIDFENKFKDSEIWEALELVGLKEYIAQLRGKLDASTTERGVNLSVGQRQLIMLATAICHKPKILVLDEASSSVDQAADLLIQSSIRTHFQTTTVISIAHRVNTITDFDRVMVLDMGRLAEYDTPINLLNCNSLFKSLVDATGAANAKCVRSIAENH</sequence>
<dbReference type="InterPro" id="IPR036640">
    <property type="entry name" value="ABC1_TM_sf"/>
</dbReference>
<feature type="transmembrane region" description="Helical" evidence="9">
    <location>
        <begin position="776"/>
        <end position="800"/>
    </location>
</feature>
<dbReference type="FunFam" id="3.40.50.300:FF:000997">
    <property type="entry name" value="Multidrug resistance-associated protein 1"/>
    <property type="match status" value="1"/>
</dbReference>
<evidence type="ECO:0000259" key="11">
    <source>
        <dbReference type="PROSITE" id="PS50929"/>
    </source>
</evidence>
<keyword evidence="8 9" id="KW-0472">Membrane</keyword>
<feature type="transmembrane region" description="Helical" evidence="9">
    <location>
        <begin position="407"/>
        <end position="429"/>
    </location>
</feature>
<dbReference type="EMBL" id="JADGJH010001188">
    <property type="protein sequence ID" value="KAJ3117057.1"/>
    <property type="molecule type" value="Genomic_DNA"/>
</dbReference>
<feature type="domain" description="ABC transporter" evidence="10">
    <location>
        <begin position="486"/>
        <end position="713"/>
    </location>
</feature>
<dbReference type="GO" id="GO:0005524">
    <property type="term" value="F:ATP binding"/>
    <property type="evidence" value="ECO:0007669"/>
    <property type="project" value="UniProtKB-KW"/>
</dbReference>
<accession>A0AAD5T065</accession>
<dbReference type="PROSITE" id="PS50929">
    <property type="entry name" value="ABC_TM1F"/>
    <property type="match status" value="2"/>
</dbReference>
<feature type="domain" description="ABC transmembrane type-1" evidence="11">
    <location>
        <begin position="779"/>
        <end position="1058"/>
    </location>
</feature>
<dbReference type="Pfam" id="PF00005">
    <property type="entry name" value="ABC_tran"/>
    <property type="match status" value="2"/>
</dbReference>
<dbReference type="FunFam" id="3.40.50.300:FF:000163">
    <property type="entry name" value="Multidrug resistance-associated protein member 4"/>
    <property type="match status" value="1"/>
</dbReference>
<dbReference type="SUPFAM" id="SSF90123">
    <property type="entry name" value="ABC transporter transmembrane region"/>
    <property type="match status" value="2"/>
</dbReference>
<dbReference type="InterPro" id="IPR003439">
    <property type="entry name" value="ABC_transporter-like_ATP-bd"/>
</dbReference>
<protein>
    <submittedName>
        <fullName evidence="12">Multidrug resistance-associated protein 1</fullName>
    </submittedName>
</protein>
<evidence type="ECO:0000256" key="5">
    <source>
        <dbReference type="ARBA" id="ARBA00022741"/>
    </source>
</evidence>
<dbReference type="CDD" id="cd18580">
    <property type="entry name" value="ABC_6TM_ABCC_D2"/>
    <property type="match status" value="1"/>
</dbReference>
<evidence type="ECO:0000259" key="10">
    <source>
        <dbReference type="PROSITE" id="PS50893"/>
    </source>
</evidence>
<feature type="domain" description="ABC transporter" evidence="10">
    <location>
        <begin position="1098"/>
        <end position="1330"/>
    </location>
</feature>
<dbReference type="GO" id="GO:0000329">
    <property type="term" value="C:fungal-type vacuole membrane"/>
    <property type="evidence" value="ECO:0007669"/>
    <property type="project" value="UniProtKB-ARBA"/>
</dbReference>
<gene>
    <name evidence="12" type="primary">ABCC1_5</name>
    <name evidence="12" type="ORF">HK100_000903</name>
</gene>
<keyword evidence="5" id="KW-0547">Nucleotide-binding</keyword>
<proteinExistence type="predicted"/>
<dbReference type="Gene3D" id="3.40.50.300">
    <property type="entry name" value="P-loop containing nucleotide triphosphate hydrolases"/>
    <property type="match status" value="2"/>
</dbReference>
<dbReference type="InterPro" id="IPR050173">
    <property type="entry name" value="ABC_transporter_C-like"/>
</dbReference>
<evidence type="ECO:0000313" key="13">
    <source>
        <dbReference type="Proteomes" id="UP001211907"/>
    </source>
</evidence>
<evidence type="ECO:0000256" key="7">
    <source>
        <dbReference type="ARBA" id="ARBA00022989"/>
    </source>
</evidence>
<evidence type="ECO:0000256" key="4">
    <source>
        <dbReference type="ARBA" id="ARBA00022737"/>
    </source>
</evidence>
<dbReference type="Pfam" id="PF00664">
    <property type="entry name" value="ABC_membrane"/>
    <property type="match status" value="2"/>
</dbReference>
<dbReference type="FunFam" id="1.20.1560.10:FF:000013">
    <property type="entry name" value="ABC transporter C family member 2"/>
    <property type="match status" value="1"/>
</dbReference>
<keyword evidence="4" id="KW-0677">Repeat</keyword>
<evidence type="ECO:0000256" key="3">
    <source>
        <dbReference type="ARBA" id="ARBA00022692"/>
    </source>
</evidence>
<dbReference type="GO" id="GO:0016887">
    <property type="term" value="F:ATP hydrolysis activity"/>
    <property type="evidence" value="ECO:0007669"/>
    <property type="project" value="InterPro"/>
</dbReference>
<reference evidence="12" key="1">
    <citation type="submission" date="2020-05" db="EMBL/GenBank/DDBJ databases">
        <title>Phylogenomic resolution of chytrid fungi.</title>
        <authorList>
            <person name="Stajich J.E."/>
            <person name="Amses K."/>
            <person name="Simmons R."/>
            <person name="Seto K."/>
            <person name="Myers J."/>
            <person name="Bonds A."/>
            <person name="Quandt C.A."/>
            <person name="Barry K."/>
            <person name="Liu P."/>
            <person name="Grigoriev I."/>
            <person name="Longcore J.E."/>
            <person name="James T.Y."/>
        </authorList>
    </citation>
    <scope>NUCLEOTIDE SEQUENCE</scope>
    <source>
        <strain evidence="12">JEL0513</strain>
    </source>
</reference>
<evidence type="ECO:0000256" key="9">
    <source>
        <dbReference type="SAM" id="Phobius"/>
    </source>
</evidence>
<evidence type="ECO:0000256" key="2">
    <source>
        <dbReference type="ARBA" id="ARBA00022448"/>
    </source>
</evidence>
<feature type="non-terminal residue" evidence="12">
    <location>
        <position position="1"/>
    </location>
</feature>
<dbReference type="InterPro" id="IPR027417">
    <property type="entry name" value="P-loop_NTPase"/>
</dbReference>
<name>A0AAD5T065_9FUNG</name>
<keyword evidence="3 9" id="KW-0812">Transmembrane</keyword>
<keyword evidence="6" id="KW-0067">ATP-binding</keyword>
<keyword evidence="7 9" id="KW-1133">Transmembrane helix</keyword>
<feature type="transmembrane region" description="Helical" evidence="9">
    <location>
        <begin position="918"/>
        <end position="937"/>
    </location>
</feature>
<keyword evidence="2" id="KW-0813">Transport</keyword>
<dbReference type="CDD" id="cd03244">
    <property type="entry name" value="ABCC_MRP_domain2"/>
    <property type="match status" value="1"/>
</dbReference>
<comment type="caution">
    <text evidence="12">The sequence shown here is derived from an EMBL/GenBank/DDBJ whole genome shotgun (WGS) entry which is preliminary data.</text>
</comment>